<organism evidence="1 2">
    <name type="scientific">Citrullus colocynthis</name>
    <name type="common">colocynth</name>
    <dbReference type="NCBI Taxonomy" id="252529"/>
    <lineage>
        <taxon>Eukaryota</taxon>
        <taxon>Viridiplantae</taxon>
        <taxon>Streptophyta</taxon>
        <taxon>Embryophyta</taxon>
        <taxon>Tracheophyta</taxon>
        <taxon>Spermatophyta</taxon>
        <taxon>Magnoliopsida</taxon>
        <taxon>eudicotyledons</taxon>
        <taxon>Gunneridae</taxon>
        <taxon>Pentapetalae</taxon>
        <taxon>rosids</taxon>
        <taxon>fabids</taxon>
        <taxon>Cucurbitales</taxon>
        <taxon>Cucurbitaceae</taxon>
        <taxon>Benincaseae</taxon>
        <taxon>Citrullus</taxon>
    </lineage>
</organism>
<evidence type="ECO:0000313" key="1">
    <source>
        <dbReference type="EMBL" id="CAK9308654.1"/>
    </source>
</evidence>
<evidence type="ECO:0000313" key="2">
    <source>
        <dbReference type="Proteomes" id="UP001642487"/>
    </source>
</evidence>
<dbReference type="EMBL" id="OZ021735">
    <property type="protein sequence ID" value="CAK9308654.1"/>
    <property type="molecule type" value="Genomic_DNA"/>
</dbReference>
<sequence>MFVDKHCGGKSLLCSSTLHRNSTNVFPPPHGVSFPFFCLYKFSILHFPSNPAQKSLLFHLPIQFNMFPANFPAKFLALVVVFHLNSAVSATDDAAMATPISCDNCTICQSACRPPPYEPLPLSPPPPPPFEEPEPLPVPVAPANCPPTIVQCCQFLPPPPPQATAVNGNIYTPIYNESSSSFLKVGLASVLAPVFGLAAIF</sequence>
<protein>
    <submittedName>
        <fullName evidence="1">Uncharacterized protein</fullName>
    </submittedName>
</protein>
<dbReference type="Proteomes" id="UP001642487">
    <property type="component" value="Chromosome 1"/>
</dbReference>
<accession>A0ABP0XKG7</accession>
<name>A0ABP0XKG7_9ROSI</name>
<keyword evidence="2" id="KW-1185">Reference proteome</keyword>
<gene>
    <name evidence="1" type="ORF">CITCOLO1_LOCUS167</name>
</gene>
<proteinExistence type="predicted"/>
<reference evidence="1 2" key="1">
    <citation type="submission" date="2024-03" db="EMBL/GenBank/DDBJ databases">
        <authorList>
            <person name="Gkanogiannis A."/>
            <person name="Becerra Lopez-Lavalle L."/>
        </authorList>
    </citation>
    <scope>NUCLEOTIDE SEQUENCE [LARGE SCALE GENOMIC DNA]</scope>
</reference>